<name>A0A3N7FW81_POPTR</name>
<evidence type="ECO:0000313" key="1">
    <source>
        <dbReference type="EMBL" id="RQO99257.1"/>
    </source>
</evidence>
<dbReference type="EMBL" id="CM009302">
    <property type="protein sequence ID" value="RQO99257.1"/>
    <property type="molecule type" value="Genomic_DNA"/>
</dbReference>
<dbReference type="InParanoid" id="A0A3N7FW81"/>
<dbReference type="OMA" id="QVICGAT"/>
<dbReference type="Gramene" id="Potri.013G104350.1.v4.1">
    <property type="protein sequence ID" value="Potri.013G104350.1.v4.1"/>
    <property type="gene ID" value="Potri.013G104350.v4.1"/>
</dbReference>
<evidence type="ECO:0000313" key="2">
    <source>
        <dbReference type="Proteomes" id="UP000006729"/>
    </source>
</evidence>
<organism evidence="1 2">
    <name type="scientific">Populus trichocarpa</name>
    <name type="common">Western balsam poplar</name>
    <name type="synonym">Populus balsamifera subsp. trichocarpa</name>
    <dbReference type="NCBI Taxonomy" id="3694"/>
    <lineage>
        <taxon>Eukaryota</taxon>
        <taxon>Viridiplantae</taxon>
        <taxon>Streptophyta</taxon>
        <taxon>Embryophyta</taxon>
        <taxon>Tracheophyta</taxon>
        <taxon>Spermatophyta</taxon>
        <taxon>Magnoliopsida</taxon>
        <taxon>eudicotyledons</taxon>
        <taxon>Gunneridae</taxon>
        <taxon>Pentapetalae</taxon>
        <taxon>rosids</taxon>
        <taxon>fabids</taxon>
        <taxon>Malpighiales</taxon>
        <taxon>Salicaceae</taxon>
        <taxon>Saliceae</taxon>
        <taxon>Populus</taxon>
    </lineage>
</organism>
<proteinExistence type="predicted"/>
<keyword evidence="2" id="KW-1185">Reference proteome</keyword>
<sequence length="82" mass="9573">MAVTDIQAMFAGRDYFRGLEGILYKTTERNYFKSRTSRMEYVSDWTKHRKSSAFTSQVICGATFFMPWSLKIPIGDGFHEFL</sequence>
<reference evidence="1 2" key="1">
    <citation type="journal article" date="2006" name="Science">
        <title>The genome of black cottonwood, Populus trichocarpa (Torr. &amp; Gray).</title>
        <authorList>
            <person name="Tuskan G.A."/>
            <person name="Difazio S."/>
            <person name="Jansson S."/>
            <person name="Bohlmann J."/>
            <person name="Grigoriev I."/>
            <person name="Hellsten U."/>
            <person name="Putnam N."/>
            <person name="Ralph S."/>
            <person name="Rombauts S."/>
            <person name="Salamov A."/>
            <person name="Schein J."/>
            <person name="Sterck L."/>
            <person name="Aerts A."/>
            <person name="Bhalerao R.R."/>
            <person name="Bhalerao R.P."/>
            <person name="Blaudez D."/>
            <person name="Boerjan W."/>
            <person name="Brun A."/>
            <person name="Brunner A."/>
            <person name="Busov V."/>
            <person name="Campbell M."/>
            <person name="Carlson J."/>
            <person name="Chalot M."/>
            <person name="Chapman J."/>
            <person name="Chen G.L."/>
            <person name="Cooper D."/>
            <person name="Coutinho P.M."/>
            <person name="Couturier J."/>
            <person name="Covert S."/>
            <person name="Cronk Q."/>
            <person name="Cunningham R."/>
            <person name="Davis J."/>
            <person name="Degroeve S."/>
            <person name="Dejardin A."/>
            <person name="Depamphilis C."/>
            <person name="Detter J."/>
            <person name="Dirks B."/>
            <person name="Dubchak I."/>
            <person name="Duplessis S."/>
            <person name="Ehlting J."/>
            <person name="Ellis B."/>
            <person name="Gendler K."/>
            <person name="Goodstein D."/>
            <person name="Gribskov M."/>
            <person name="Grimwood J."/>
            <person name="Groover A."/>
            <person name="Gunter L."/>
            <person name="Hamberger B."/>
            <person name="Heinze B."/>
            <person name="Helariutta Y."/>
            <person name="Henrissat B."/>
            <person name="Holligan D."/>
            <person name="Holt R."/>
            <person name="Huang W."/>
            <person name="Islam-Faridi N."/>
            <person name="Jones S."/>
            <person name="Jones-Rhoades M."/>
            <person name="Jorgensen R."/>
            <person name="Joshi C."/>
            <person name="Kangasjarvi J."/>
            <person name="Karlsson J."/>
            <person name="Kelleher C."/>
            <person name="Kirkpatrick R."/>
            <person name="Kirst M."/>
            <person name="Kohler A."/>
            <person name="Kalluri U."/>
            <person name="Larimer F."/>
            <person name="Leebens-Mack J."/>
            <person name="Leple J.C."/>
            <person name="Locascio P."/>
            <person name="Lou Y."/>
            <person name="Lucas S."/>
            <person name="Martin F."/>
            <person name="Montanini B."/>
            <person name="Napoli C."/>
            <person name="Nelson D.R."/>
            <person name="Nelson C."/>
            <person name="Nieminen K."/>
            <person name="Nilsson O."/>
            <person name="Pereda V."/>
            <person name="Peter G."/>
            <person name="Philippe R."/>
            <person name="Pilate G."/>
            <person name="Poliakov A."/>
            <person name="Razumovskaya J."/>
            <person name="Richardson P."/>
            <person name="Rinaldi C."/>
            <person name="Ritland K."/>
            <person name="Rouze P."/>
            <person name="Ryaboy D."/>
            <person name="Schmutz J."/>
            <person name="Schrader J."/>
            <person name="Segerman B."/>
            <person name="Shin H."/>
            <person name="Siddiqui A."/>
            <person name="Sterky F."/>
            <person name="Terry A."/>
            <person name="Tsai C.J."/>
            <person name="Uberbacher E."/>
            <person name="Unneberg P."/>
            <person name="Vahala J."/>
            <person name="Wall K."/>
            <person name="Wessler S."/>
            <person name="Yang G."/>
            <person name="Yin T."/>
            <person name="Douglas C."/>
            <person name="Marra M."/>
            <person name="Sandberg G."/>
            <person name="Van de Peer Y."/>
            <person name="Rokhsar D."/>
        </authorList>
    </citation>
    <scope>NUCLEOTIDE SEQUENCE [LARGE SCALE GENOMIC DNA]</scope>
    <source>
        <strain evidence="2">cv. Nisqually</strain>
    </source>
</reference>
<gene>
    <name evidence="1" type="ORF">POPTR_013G104350</name>
</gene>
<accession>A0A3N7FW81</accession>
<protein>
    <submittedName>
        <fullName evidence="1">Uncharacterized protein</fullName>
    </submittedName>
</protein>
<dbReference type="Proteomes" id="UP000006729">
    <property type="component" value="Chromosome 13"/>
</dbReference>
<dbReference type="AlphaFoldDB" id="A0A3N7FW81"/>